<sequence>MASKNLIKLMRQGMSVLSNTNRMDRLAKNLEVIKASDTGKCTFQFKVEEEHLNGLGTLHGGYTAYILDYSTTGALMVMEGNRSGVSVDMSLSYMSAAKVGDIVTIETECKKKGRNIAFMEAEFKKDDKLLVTGKHTKFIG</sequence>
<evidence type="ECO:0000256" key="14">
    <source>
        <dbReference type="ARBA" id="ARBA00047969"/>
    </source>
</evidence>
<dbReference type="PANTHER" id="PTHR21660">
    <property type="entry name" value="THIOESTERASE SUPERFAMILY MEMBER-RELATED"/>
    <property type="match status" value="1"/>
</dbReference>
<evidence type="ECO:0000256" key="16">
    <source>
        <dbReference type="ARBA" id="ARBA00050199"/>
    </source>
</evidence>
<keyword evidence="6" id="KW-0963">Cytoplasm</keyword>
<dbReference type="SUPFAM" id="SSF54637">
    <property type="entry name" value="Thioesterase/thiol ester dehydrase-isomerase"/>
    <property type="match status" value="1"/>
</dbReference>
<evidence type="ECO:0000256" key="18">
    <source>
        <dbReference type="ARBA" id="ARBA00058205"/>
    </source>
</evidence>
<comment type="catalytic activity">
    <reaction evidence="17">
        <text>a fatty acyl-CoA + H2O = a fatty acid + CoA + H(+)</text>
        <dbReference type="Rhea" id="RHEA:16781"/>
        <dbReference type="ChEBI" id="CHEBI:15377"/>
        <dbReference type="ChEBI" id="CHEBI:15378"/>
        <dbReference type="ChEBI" id="CHEBI:28868"/>
        <dbReference type="ChEBI" id="CHEBI:57287"/>
        <dbReference type="ChEBI" id="CHEBI:77636"/>
    </reaction>
    <physiologicalReaction direction="left-to-right" evidence="17">
        <dbReference type="Rhea" id="RHEA:16782"/>
    </physiologicalReaction>
</comment>
<evidence type="ECO:0000256" key="3">
    <source>
        <dbReference type="ARBA" id="ARBA00004186"/>
    </source>
</evidence>
<dbReference type="InterPro" id="IPR039298">
    <property type="entry name" value="ACOT13"/>
</dbReference>
<dbReference type="Proteomes" id="UP000594262">
    <property type="component" value="Unplaced"/>
</dbReference>
<comment type="subunit">
    <text evidence="19">Homotetramer. Interacts with PCTP.</text>
</comment>
<dbReference type="EnsemblMetazoa" id="CLYHEMT023567.1">
    <property type="protein sequence ID" value="CLYHEMP023567.1"/>
    <property type="gene ID" value="CLYHEMG023567"/>
</dbReference>
<evidence type="ECO:0000259" key="24">
    <source>
        <dbReference type="Pfam" id="PF03061"/>
    </source>
</evidence>
<proteinExistence type="inferred from homology"/>
<reference evidence="25" key="1">
    <citation type="submission" date="2021-01" db="UniProtKB">
        <authorList>
            <consortium name="EnsemblMetazoa"/>
        </authorList>
    </citation>
    <scope>IDENTIFICATION</scope>
</reference>
<dbReference type="Gene3D" id="3.10.129.10">
    <property type="entry name" value="Hotdog Thioesterase"/>
    <property type="match status" value="1"/>
</dbReference>
<dbReference type="GO" id="GO:0047617">
    <property type="term" value="F:fatty acyl-CoA hydrolase activity"/>
    <property type="evidence" value="ECO:0007669"/>
    <property type="project" value="InterPro"/>
</dbReference>
<evidence type="ECO:0000256" key="5">
    <source>
        <dbReference type="ARBA" id="ARBA00008324"/>
    </source>
</evidence>
<evidence type="ECO:0000256" key="2">
    <source>
        <dbReference type="ARBA" id="ARBA00004173"/>
    </source>
</evidence>
<evidence type="ECO:0000256" key="8">
    <source>
        <dbReference type="ARBA" id="ARBA00022990"/>
    </source>
</evidence>
<comment type="catalytic activity">
    <reaction evidence="15">
        <text>dodecanoyl-CoA + H2O = dodecanoate + CoA + H(+)</text>
        <dbReference type="Rhea" id="RHEA:30135"/>
        <dbReference type="ChEBI" id="CHEBI:15377"/>
        <dbReference type="ChEBI" id="CHEBI:15378"/>
        <dbReference type="ChEBI" id="CHEBI:18262"/>
        <dbReference type="ChEBI" id="CHEBI:57287"/>
        <dbReference type="ChEBI" id="CHEBI:57375"/>
    </reaction>
    <physiologicalReaction direction="left-to-right" evidence="15">
        <dbReference type="Rhea" id="RHEA:30136"/>
    </physiologicalReaction>
</comment>
<evidence type="ECO:0000256" key="6">
    <source>
        <dbReference type="ARBA" id="ARBA00022490"/>
    </source>
</evidence>
<dbReference type="OrthoDB" id="46529at2759"/>
<evidence type="ECO:0000256" key="23">
    <source>
        <dbReference type="ARBA" id="ARBA00083956"/>
    </source>
</evidence>
<dbReference type="AlphaFoldDB" id="A0A7M5XHY3"/>
<dbReference type="Pfam" id="PF03061">
    <property type="entry name" value="4HBT"/>
    <property type="match status" value="1"/>
</dbReference>
<dbReference type="GO" id="GO:0005829">
    <property type="term" value="C:cytosol"/>
    <property type="evidence" value="ECO:0007669"/>
    <property type="project" value="UniProtKB-SubCell"/>
</dbReference>
<dbReference type="PANTHER" id="PTHR21660:SF1">
    <property type="entry name" value="ACYL-COENZYME A THIOESTERASE 13"/>
    <property type="match status" value="1"/>
</dbReference>
<evidence type="ECO:0000256" key="4">
    <source>
        <dbReference type="ARBA" id="ARBA00004514"/>
    </source>
</evidence>
<dbReference type="GO" id="GO:0005634">
    <property type="term" value="C:nucleus"/>
    <property type="evidence" value="ECO:0007669"/>
    <property type="project" value="UniProtKB-SubCell"/>
</dbReference>
<dbReference type="GO" id="GO:0006629">
    <property type="term" value="P:lipid metabolic process"/>
    <property type="evidence" value="ECO:0007669"/>
    <property type="project" value="UniProtKB-KW"/>
</dbReference>
<keyword evidence="12" id="KW-0539">Nucleus</keyword>
<comment type="catalytic activity">
    <reaction evidence="13">
        <text>octanoyl-CoA + H2O = octanoate + CoA + H(+)</text>
        <dbReference type="Rhea" id="RHEA:30143"/>
        <dbReference type="ChEBI" id="CHEBI:15377"/>
        <dbReference type="ChEBI" id="CHEBI:15378"/>
        <dbReference type="ChEBI" id="CHEBI:25646"/>
        <dbReference type="ChEBI" id="CHEBI:57287"/>
        <dbReference type="ChEBI" id="CHEBI:57386"/>
    </reaction>
    <physiologicalReaction direction="left-to-right" evidence="13">
        <dbReference type="Rhea" id="RHEA:30144"/>
    </physiologicalReaction>
</comment>
<evidence type="ECO:0000256" key="9">
    <source>
        <dbReference type="ARBA" id="ARBA00023098"/>
    </source>
</evidence>
<evidence type="ECO:0000313" key="25">
    <source>
        <dbReference type="EnsemblMetazoa" id="CLYHEMP023567.1"/>
    </source>
</evidence>
<evidence type="ECO:0000256" key="7">
    <source>
        <dbReference type="ARBA" id="ARBA00022801"/>
    </source>
</evidence>
<organism evidence="25 26">
    <name type="scientific">Clytia hemisphaerica</name>
    <dbReference type="NCBI Taxonomy" id="252671"/>
    <lineage>
        <taxon>Eukaryota</taxon>
        <taxon>Metazoa</taxon>
        <taxon>Cnidaria</taxon>
        <taxon>Hydrozoa</taxon>
        <taxon>Hydroidolina</taxon>
        <taxon>Leptothecata</taxon>
        <taxon>Obeliida</taxon>
        <taxon>Clytiidae</taxon>
        <taxon>Clytia</taxon>
    </lineage>
</organism>
<evidence type="ECO:0000256" key="11">
    <source>
        <dbReference type="ARBA" id="ARBA00023212"/>
    </source>
</evidence>
<keyword evidence="7" id="KW-0378">Hydrolase</keyword>
<dbReference type="FunFam" id="3.10.129.10:FF:000021">
    <property type="entry name" value="Acyl-coenzyme A thioesterase 13"/>
    <property type="match status" value="1"/>
</dbReference>
<evidence type="ECO:0000256" key="17">
    <source>
        <dbReference type="ARBA" id="ARBA00052976"/>
    </source>
</evidence>
<name>A0A7M5XHY3_9CNID</name>
<evidence type="ECO:0000313" key="26">
    <source>
        <dbReference type="Proteomes" id="UP000594262"/>
    </source>
</evidence>
<evidence type="ECO:0000256" key="20">
    <source>
        <dbReference type="ARBA" id="ARBA00067273"/>
    </source>
</evidence>
<comment type="catalytic activity">
    <reaction evidence="16">
        <text>hexanoyl-CoA + H2O = hexanoate + CoA + H(+)</text>
        <dbReference type="Rhea" id="RHEA:40115"/>
        <dbReference type="ChEBI" id="CHEBI:15377"/>
        <dbReference type="ChEBI" id="CHEBI:15378"/>
        <dbReference type="ChEBI" id="CHEBI:17120"/>
        <dbReference type="ChEBI" id="CHEBI:57287"/>
        <dbReference type="ChEBI" id="CHEBI:62620"/>
    </reaction>
    <physiologicalReaction direction="left-to-right" evidence="16">
        <dbReference type="Rhea" id="RHEA:40116"/>
    </physiologicalReaction>
</comment>
<evidence type="ECO:0000256" key="21">
    <source>
        <dbReference type="ARBA" id="ARBA00075657"/>
    </source>
</evidence>
<dbReference type="GO" id="GO:0005739">
    <property type="term" value="C:mitochondrion"/>
    <property type="evidence" value="ECO:0007669"/>
    <property type="project" value="UniProtKB-SubCell"/>
</dbReference>
<comment type="function">
    <text evidence="18">Catalyzes the hydrolysis of acyl-CoAs into free fatty acids and coenzyme A (CoASH), regulating their respective intracellular levels. Has acyl-CoA thioesterase activity towards medium (C12) and long-chain (C18) fatty acyl-CoA substrates. Can also hydrolyze 3-hydroxyphenylacetyl-CoA and 3,4-dihydroxyphenylacetyl-CoA (in vitro). May play a role in controlling adaptive thermogenesis.</text>
</comment>
<evidence type="ECO:0000256" key="12">
    <source>
        <dbReference type="ARBA" id="ARBA00023242"/>
    </source>
</evidence>
<evidence type="ECO:0000256" key="13">
    <source>
        <dbReference type="ARBA" id="ARBA00047588"/>
    </source>
</evidence>
<feature type="domain" description="Thioesterase" evidence="24">
    <location>
        <begin position="56"/>
        <end position="130"/>
    </location>
</feature>
<dbReference type="GO" id="GO:0005819">
    <property type="term" value="C:spindle"/>
    <property type="evidence" value="ECO:0007669"/>
    <property type="project" value="UniProtKB-SubCell"/>
</dbReference>
<dbReference type="InterPro" id="IPR006683">
    <property type="entry name" value="Thioestr_dom"/>
</dbReference>
<comment type="catalytic activity">
    <reaction evidence="14">
        <text>decanoyl-CoA + H2O = decanoate + CoA + H(+)</text>
        <dbReference type="Rhea" id="RHEA:40059"/>
        <dbReference type="ChEBI" id="CHEBI:15377"/>
        <dbReference type="ChEBI" id="CHEBI:15378"/>
        <dbReference type="ChEBI" id="CHEBI:27689"/>
        <dbReference type="ChEBI" id="CHEBI:57287"/>
        <dbReference type="ChEBI" id="CHEBI:61430"/>
    </reaction>
    <physiologicalReaction direction="left-to-right" evidence="14">
        <dbReference type="Rhea" id="RHEA:40060"/>
    </physiologicalReaction>
</comment>
<evidence type="ECO:0000256" key="10">
    <source>
        <dbReference type="ARBA" id="ARBA00023128"/>
    </source>
</evidence>
<dbReference type="CDD" id="cd03443">
    <property type="entry name" value="PaaI_thioesterase"/>
    <property type="match status" value="1"/>
</dbReference>
<keyword evidence="26" id="KW-1185">Reference proteome</keyword>
<comment type="similarity">
    <text evidence="5">Belongs to the thioesterase PaaI family.</text>
</comment>
<evidence type="ECO:0000256" key="19">
    <source>
        <dbReference type="ARBA" id="ARBA00064709"/>
    </source>
</evidence>
<keyword evidence="8" id="KW-0007">Acetylation</keyword>
<keyword evidence="9" id="KW-0443">Lipid metabolism</keyword>
<evidence type="ECO:0000256" key="15">
    <source>
        <dbReference type="ARBA" id="ARBA00048074"/>
    </source>
</evidence>
<evidence type="ECO:0000256" key="22">
    <source>
        <dbReference type="ARBA" id="ARBA00081533"/>
    </source>
</evidence>
<evidence type="ECO:0000256" key="1">
    <source>
        <dbReference type="ARBA" id="ARBA00004123"/>
    </source>
</evidence>
<accession>A0A7M5XHY3</accession>
<comment type="subcellular location">
    <subcellularLocation>
        <location evidence="3">Cytoplasm</location>
        <location evidence="3">Cytoskeleton</location>
        <location evidence="3">Spindle</location>
    </subcellularLocation>
    <subcellularLocation>
        <location evidence="4">Cytoplasm</location>
        <location evidence="4">Cytosol</location>
    </subcellularLocation>
    <subcellularLocation>
        <location evidence="2">Mitochondrion</location>
    </subcellularLocation>
    <subcellularLocation>
        <location evidence="1">Nucleus</location>
    </subcellularLocation>
</comment>
<keyword evidence="11" id="KW-0206">Cytoskeleton</keyword>
<keyword evidence="10" id="KW-0496">Mitochondrion</keyword>
<dbReference type="InterPro" id="IPR029069">
    <property type="entry name" value="HotDog_dom_sf"/>
</dbReference>
<protein>
    <recommendedName>
        <fullName evidence="20">Acyl-coenzyme A thioesterase 13</fullName>
    </recommendedName>
    <alternativeName>
        <fullName evidence="22">Hotdog-fold thioesterase superfamily member 2</fullName>
    </alternativeName>
    <alternativeName>
        <fullName evidence="21">Palmitoyl-CoA hydrolase</fullName>
    </alternativeName>
    <alternativeName>
        <fullName evidence="23">Thioesterase superfamily member 2</fullName>
    </alternativeName>
</protein>